<sequence>MAKTDMMRNNRGVEIEEIQRGSIAERVGLLAGDRLIAINGREVRDEIDLMFYGNEPELKFLIKRGNKKLFINTNTFDLQHSAITDVPQKSQIFGENTLHQSLGIVLKPFKIKTCRNNCIFCFVAQLPRGLRRTLYVRDEDYRMSFLYGNYITMTNLSDADKKRIVEQRLSPIYISVHSTNTEIRNRLIGNPHASDIIKEIKFMASHKIIMHAQIVLCPGYNDGKDLEKTITDLYKYYPYVASIAVVPVGLTSHRKKALVPVGKDDAYRAIEIIQKLQGRFKRKHGDNIVYASDELYIKAGISFPPLEHYGELPQIENGVGMVPMFIHQAKRIKSPHVSKKKMFVTFTGTSFYPYLSRFINKLVRDGIGIEAVPVENTFFGQSVTVTGLLTGRDIIKTLSGIVKKDDVLLIPDVVMREGDEVLLDDVSAQDIEDVLGIKAVVIESTPKGLVDAIAKEGI</sequence>
<evidence type="ECO:0000259" key="1">
    <source>
        <dbReference type="PROSITE" id="PS50106"/>
    </source>
</evidence>
<dbReference type="SUPFAM" id="SSF50156">
    <property type="entry name" value="PDZ domain-like"/>
    <property type="match status" value="1"/>
</dbReference>
<dbReference type="PROSITE" id="PS50106">
    <property type="entry name" value="PDZ"/>
    <property type="match status" value="1"/>
</dbReference>
<proteinExistence type="predicted"/>
<organism evidence="2 3">
    <name type="scientific">Dissulfurispira thermophila</name>
    <dbReference type="NCBI Taxonomy" id="2715679"/>
    <lineage>
        <taxon>Bacteria</taxon>
        <taxon>Pseudomonadati</taxon>
        <taxon>Nitrospirota</taxon>
        <taxon>Thermodesulfovibrionia</taxon>
        <taxon>Thermodesulfovibrionales</taxon>
        <taxon>Dissulfurispiraceae</taxon>
        <taxon>Dissulfurispira</taxon>
    </lineage>
</organism>
<dbReference type="InterPro" id="IPR045375">
    <property type="entry name" value="Put_radical_SAM-like_N"/>
</dbReference>
<accession>A0A7G1H2C5</accession>
<dbReference type="RefSeq" id="WP_203472120.1">
    <property type="nucleotide sequence ID" value="NZ_AP022873.1"/>
</dbReference>
<dbReference type="InterPro" id="IPR058240">
    <property type="entry name" value="rSAM_sf"/>
</dbReference>
<dbReference type="InterPro" id="IPR007549">
    <property type="entry name" value="DUF512"/>
</dbReference>
<keyword evidence="3" id="KW-1185">Reference proteome</keyword>
<dbReference type="Pfam" id="PF19238">
    <property type="entry name" value="Radical_SAM_2"/>
    <property type="match status" value="1"/>
</dbReference>
<protein>
    <submittedName>
        <fullName evidence="2">PDZ domain-containing protein</fullName>
    </submittedName>
</protein>
<evidence type="ECO:0000313" key="2">
    <source>
        <dbReference type="EMBL" id="BCB96964.1"/>
    </source>
</evidence>
<dbReference type="KEGG" id="dtp:JZK55_18860"/>
<dbReference type="InterPro" id="IPR036034">
    <property type="entry name" value="PDZ_sf"/>
</dbReference>
<dbReference type="InterPro" id="IPR001478">
    <property type="entry name" value="PDZ"/>
</dbReference>
<dbReference type="Proteomes" id="UP000516360">
    <property type="component" value="Chromosome"/>
</dbReference>
<feature type="domain" description="PDZ" evidence="1">
    <location>
        <begin position="1"/>
        <end position="66"/>
    </location>
</feature>
<reference evidence="2 3" key="1">
    <citation type="submission" date="2020-03" db="EMBL/GenBank/DDBJ databases">
        <title>Complete genome sequences of two sulfur-disproportionating bacterial strains T55J and Mzg5.</title>
        <authorList>
            <person name="Umezawa K."/>
            <person name="Kojima H."/>
            <person name="Kato Y."/>
            <person name="Fukui M."/>
        </authorList>
    </citation>
    <scope>NUCLEOTIDE SEQUENCE [LARGE SCALE GENOMIC DNA]</scope>
    <source>
        <strain evidence="2 3">T55J</strain>
    </source>
</reference>
<dbReference type="SUPFAM" id="SSF102114">
    <property type="entry name" value="Radical SAM enzymes"/>
    <property type="match status" value="1"/>
</dbReference>
<name>A0A7G1H2C5_9BACT</name>
<dbReference type="Gene3D" id="2.30.42.10">
    <property type="match status" value="1"/>
</dbReference>
<gene>
    <name evidence="2" type="ORF">JZK55_18860</name>
</gene>
<dbReference type="InterPro" id="IPR041489">
    <property type="entry name" value="PDZ_6"/>
</dbReference>
<dbReference type="SMART" id="SM00228">
    <property type="entry name" value="PDZ"/>
    <property type="match status" value="1"/>
</dbReference>
<evidence type="ECO:0000313" key="3">
    <source>
        <dbReference type="Proteomes" id="UP000516360"/>
    </source>
</evidence>
<dbReference type="InterPro" id="IPR013785">
    <property type="entry name" value="Aldolase_TIM"/>
</dbReference>
<dbReference type="AlphaFoldDB" id="A0A7G1H2C5"/>
<dbReference type="Pfam" id="PF04459">
    <property type="entry name" value="DUF512"/>
    <property type="match status" value="1"/>
</dbReference>
<dbReference type="Gene3D" id="3.20.20.70">
    <property type="entry name" value="Aldolase class I"/>
    <property type="match status" value="1"/>
</dbReference>
<dbReference type="EMBL" id="AP022873">
    <property type="protein sequence ID" value="BCB96964.1"/>
    <property type="molecule type" value="Genomic_DNA"/>
</dbReference>
<dbReference type="Pfam" id="PF17820">
    <property type="entry name" value="PDZ_6"/>
    <property type="match status" value="1"/>
</dbReference>